<evidence type="ECO:0000256" key="1">
    <source>
        <dbReference type="SAM" id="Phobius"/>
    </source>
</evidence>
<keyword evidence="1" id="KW-0472">Membrane</keyword>
<proteinExistence type="predicted"/>
<evidence type="ECO:0000313" key="2">
    <source>
        <dbReference type="EMBL" id="HIR66704.1"/>
    </source>
</evidence>
<name>A0A9D1E5Z5_9FIRM</name>
<sequence>MTEYKTERIDPAYEDSTLRINAAFGWQLIESQEVYNESTKVTGANVKSYGAFMQGFTGKDGKVDVKTHTDVTNYIAMRFGRDTLMPDYDEITALEKRFYEYTAVSEPKKPTKRTVIAAIGTIIIVISVILAIINGTAAEPWEIGVCVAFPLIFIPYTILGWTGYRRKLNRYNNSIDTAAAIMNRTINIIDGKE</sequence>
<dbReference type="Proteomes" id="UP000823913">
    <property type="component" value="Unassembled WGS sequence"/>
</dbReference>
<accession>A0A9D1E5Z5</accession>
<feature type="transmembrane region" description="Helical" evidence="1">
    <location>
        <begin position="115"/>
        <end position="135"/>
    </location>
</feature>
<dbReference type="AlphaFoldDB" id="A0A9D1E5Z5"/>
<comment type="caution">
    <text evidence="2">The sequence shown here is derived from an EMBL/GenBank/DDBJ whole genome shotgun (WGS) entry which is preliminary data.</text>
</comment>
<keyword evidence="1" id="KW-0812">Transmembrane</keyword>
<feature type="transmembrane region" description="Helical" evidence="1">
    <location>
        <begin position="141"/>
        <end position="164"/>
    </location>
</feature>
<evidence type="ECO:0000313" key="3">
    <source>
        <dbReference type="Proteomes" id="UP000823913"/>
    </source>
</evidence>
<dbReference type="EMBL" id="DVHK01000037">
    <property type="protein sequence ID" value="HIR66704.1"/>
    <property type="molecule type" value="Genomic_DNA"/>
</dbReference>
<reference evidence="2" key="1">
    <citation type="submission" date="2020-10" db="EMBL/GenBank/DDBJ databases">
        <authorList>
            <person name="Gilroy R."/>
        </authorList>
    </citation>
    <scope>NUCLEOTIDE SEQUENCE</scope>
    <source>
        <strain evidence="2">ChiW16-3235</strain>
    </source>
</reference>
<protein>
    <submittedName>
        <fullName evidence="2">Uncharacterized protein</fullName>
    </submittedName>
</protein>
<organism evidence="2 3">
    <name type="scientific">Candidatus Coproplasma avicola</name>
    <dbReference type="NCBI Taxonomy" id="2840744"/>
    <lineage>
        <taxon>Bacteria</taxon>
        <taxon>Bacillati</taxon>
        <taxon>Bacillota</taxon>
        <taxon>Clostridia</taxon>
        <taxon>Eubacteriales</taxon>
        <taxon>Candidatus Coproplasma</taxon>
    </lineage>
</organism>
<keyword evidence="1" id="KW-1133">Transmembrane helix</keyword>
<reference evidence="2" key="2">
    <citation type="journal article" date="2021" name="PeerJ">
        <title>Extensive microbial diversity within the chicken gut microbiome revealed by metagenomics and culture.</title>
        <authorList>
            <person name="Gilroy R."/>
            <person name="Ravi A."/>
            <person name="Getino M."/>
            <person name="Pursley I."/>
            <person name="Horton D.L."/>
            <person name="Alikhan N.F."/>
            <person name="Baker D."/>
            <person name="Gharbi K."/>
            <person name="Hall N."/>
            <person name="Watson M."/>
            <person name="Adriaenssens E.M."/>
            <person name="Foster-Nyarko E."/>
            <person name="Jarju S."/>
            <person name="Secka A."/>
            <person name="Antonio M."/>
            <person name="Oren A."/>
            <person name="Chaudhuri R.R."/>
            <person name="La Ragione R."/>
            <person name="Hildebrand F."/>
            <person name="Pallen M.J."/>
        </authorList>
    </citation>
    <scope>NUCLEOTIDE SEQUENCE</scope>
    <source>
        <strain evidence="2">ChiW16-3235</strain>
    </source>
</reference>
<gene>
    <name evidence="2" type="ORF">IAB94_01505</name>
</gene>